<dbReference type="EMBL" id="JAATJH010000004">
    <property type="protein sequence ID" value="NJC27010.1"/>
    <property type="molecule type" value="Genomic_DNA"/>
</dbReference>
<dbReference type="Proteomes" id="UP000770785">
    <property type="component" value="Unassembled WGS sequence"/>
</dbReference>
<proteinExistence type="predicted"/>
<keyword evidence="1" id="KW-0732">Signal</keyword>
<name>A0ABX0XCL2_9BACT</name>
<dbReference type="NCBIfam" id="TIGR04131">
    <property type="entry name" value="Bac_Flav_CTERM"/>
    <property type="match status" value="1"/>
</dbReference>
<organism evidence="3 4">
    <name type="scientific">Neolewinella antarctica</name>
    <dbReference type="NCBI Taxonomy" id="442734"/>
    <lineage>
        <taxon>Bacteria</taxon>
        <taxon>Pseudomonadati</taxon>
        <taxon>Bacteroidota</taxon>
        <taxon>Saprospiria</taxon>
        <taxon>Saprospirales</taxon>
        <taxon>Lewinellaceae</taxon>
        <taxon>Neolewinella</taxon>
    </lineage>
</organism>
<dbReference type="InterPro" id="IPR035234">
    <property type="entry name" value="IgGFc-bd_N"/>
</dbReference>
<protein>
    <submittedName>
        <fullName evidence="3">Gliding motility-associated-like protein</fullName>
    </submittedName>
</protein>
<dbReference type="InterPro" id="IPR026341">
    <property type="entry name" value="T9SS_type_B"/>
</dbReference>
<sequence>MRPLLTLLLLTLFSTSASAQNSEGTDFWFTFPEHRDAGNRKVALITARRATTGTITIPGTGYRSEFSVAANAVAQVMLPAAAETLGSERVTTTAVHIESAGVISLYIHQYFGFRSEATLVLPTPALGTDYRVLAYTGRSGGEVNYPSTFAVVATTDGTEISITELAAPTERGRDAQASIDVVLDRGEVYQVRAETGIDDLTGTRVTASAPVALYAGASWSGVPDNSCPAFDNLLEVNYPISQWGTRYLGVPTLRNTSNLYRILASEDGTAVTVSGGANQTFVLDAGEFRDFSAREALAIRSDKPVLAGQYLLGLSCNGHPGGLGDPSFFLLNDLTQTLDTVTVYNSNLEDIVENYLNITFRAGDEAGITLDGRPLPVPAEIGPDGEYAFARVPVSAGGHTITSSGCGVIVTVYGYGNAESYAYGGGAAFRNINANPIAEGGCLGDTVRFDTGLDTLRFRHEWTLEDGSVDTRATFPRSYDRVGNFPVRLVTEDRCLGTLDTNFREVAVTARQALEASPDLSVCAGFPVELAAFDLPDARYEWTGPNDFTEATQVVNLPSAASENEGVYAVVGNVNGCRTFPAEVVVRVDDLPAVELTRDASFCARRGETSLLDAGAFSAYQWNTGATENPIQVDAEDTYSVTVTDENGCVATDSTFVRQFCPTRFYVPSAFSPNGDGVNDVFEVYAVDFTAVRLEVYDRWGGLLFSSTGDKPAWDGCVAGALVPAGAYLYKVSVAGADEREVARTRVRGGVVLLVR</sequence>
<dbReference type="PANTHER" id="PTHR46534">
    <property type="entry name" value="IGGFC_BINDING DOMAIN-CONTAINING PROTEIN"/>
    <property type="match status" value="1"/>
</dbReference>
<evidence type="ECO:0000259" key="2">
    <source>
        <dbReference type="Pfam" id="PF17517"/>
    </source>
</evidence>
<dbReference type="InterPro" id="IPR013783">
    <property type="entry name" value="Ig-like_fold"/>
</dbReference>
<comment type="caution">
    <text evidence="3">The sequence shown here is derived from an EMBL/GenBank/DDBJ whole genome shotgun (WGS) entry which is preliminary data.</text>
</comment>
<accession>A0ABX0XCL2</accession>
<reference evidence="3 4" key="1">
    <citation type="submission" date="2020-03" db="EMBL/GenBank/DDBJ databases">
        <title>Genomic Encyclopedia of Type Strains, Phase IV (KMG-IV): sequencing the most valuable type-strain genomes for metagenomic binning, comparative biology and taxonomic classification.</title>
        <authorList>
            <person name="Goeker M."/>
        </authorList>
    </citation>
    <scope>NUCLEOTIDE SEQUENCE [LARGE SCALE GENOMIC DNA]</scope>
    <source>
        <strain evidence="3 4">DSM 105096</strain>
    </source>
</reference>
<dbReference type="Pfam" id="PF17517">
    <property type="entry name" value="IgGFc_binding"/>
    <property type="match status" value="1"/>
</dbReference>
<feature type="domain" description="IgGFc-binding protein N-terminal" evidence="2">
    <location>
        <begin position="116"/>
        <end position="414"/>
    </location>
</feature>
<dbReference type="RefSeq" id="WP_168037772.1">
    <property type="nucleotide sequence ID" value="NZ_JAATJH010000004.1"/>
</dbReference>
<dbReference type="Gene3D" id="2.60.40.10">
    <property type="entry name" value="Immunoglobulins"/>
    <property type="match status" value="1"/>
</dbReference>
<keyword evidence="4" id="KW-1185">Reference proteome</keyword>
<dbReference type="SUPFAM" id="SSF49299">
    <property type="entry name" value="PKD domain"/>
    <property type="match status" value="1"/>
</dbReference>
<feature type="chain" id="PRO_5046442915" evidence="1">
    <location>
        <begin position="20"/>
        <end position="756"/>
    </location>
</feature>
<dbReference type="Pfam" id="PF13585">
    <property type="entry name" value="CHU_C"/>
    <property type="match status" value="1"/>
</dbReference>
<evidence type="ECO:0000256" key="1">
    <source>
        <dbReference type="SAM" id="SignalP"/>
    </source>
</evidence>
<evidence type="ECO:0000313" key="4">
    <source>
        <dbReference type="Proteomes" id="UP000770785"/>
    </source>
</evidence>
<feature type="signal peptide" evidence="1">
    <location>
        <begin position="1"/>
        <end position="19"/>
    </location>
</feature>
<dbReference type="InterPro" id="IPR035986">
    <property type="entry name" value="PKD_dom_sf"/>
</dbReference>
<gene>
    <name evidence="3" type="ORF">GGR27_002523</name>
</gene>
<evidence type="ECO:0000313" key="3">
    <source>
        <dbReference type="EMBL" id="NJC27010.1"/>
    </source>
</evidence>
<dbReference type="PANTHER" id="PTHR46534:SF1">
    <property type="entry name" value="IGGFC-BINDING PROTEIN N-TERMINAL DOMAIN-CONTAINING PROTEIN"/>
    <property type="match status" value="1"/>
</dbReference>